<sequence length="218" mass="25447">MLNWSDIDTVLLDMDGTLLDLHYDNHFWNQYILECYAKEHNIATPEAQAFFNHAFSQVAGTLHWYCIDYWEQTLELPIRALKKHYANKIKYRPDAPGFLDALKQAGKDMAIITNAHPDVLALKNQYTDLKTRCPEQFSTHSFGYCKEFQELWQNLQTHYHFDPKRTLFVDDGEHILDSARTFGIRYTLGIETPDSQKPATRFSRHMSVASFAELHTLN</sequence>
<dbReference type="InterPro" id="IPR036412">
    <property type="entry name" value="HAD-like_sf"/>
</dbReference>
<comment type="caution">
    <text evidence="1">The sequence shown here is derived from an EMBL/GenBank/DDBJ whole genome shotgun (WGS) entry which is preliminary data.</text>
</comment>
<dbReference type="InterPro" id="IPR023214">
    <property type="entry name" value="HAD_sf"/>
</dbReference>
<dbReference type="PRINTS" id="PR00413">
    <property type="entry name" value="HADHALOGNASE"/>
</dbReference>
<evidence type="ECO:0000313" key="1">
    <source>
        <dbReference type="EMBL" id="RUO42773.1"/>
    </source>
</evidence>
<dbReference type="CDD" id="cd01427">
    <property type="entry name" value="HAD_like"/>
    <property type="match status" value="1"/>
</dbReference>
<dbReference type="SUPFAM" id="SSF56784">
    <property type="entry name" value="HAD-like"/>
    <property type="match status" value="1"/>
</dbReference>
<dbReference type="SFLD" id="SFLDS00003">
    <property type="entry name" value="Haloacid_Dehalogenase"/>
    <property type="match status" value="1"/>
</dbReference>
<dbReference type="Gene3D" id="3.40.50.1000">
    <property type="entry name" value="HAD superfamily/HAD-like"/>
    <property type="match status" value="1"/>
</dbReference>
<dbReference type="Pfam" id="PF00702">
    <property type="entry name" value="Hydrolase"/>
    <property type="match status" value="1"/>
</dbReference>
<dbReference type="InterPro" id="IPR050155">
    <property type="entry name" value="HAD-like_hydrolase_sf"/>
</dbReference>
<keyword evidence="1" id="KW-0378">Hydrolase</keyword>
<proteinExistence type="predicted"/>
<dbReference type="RefSeq" id="WP_126756988.1">
    <property type="nucleotide sequence ID" value="NZ_PIPQ01000002.1"/>
</dbReference>
<protein>
    <submittedName>
        <fullName evidence="1">HAD family hydrolase</fullName>
    </submittedName>
</protein>
<organism evidence="1 2">
    <name type="scientific">Aliidiomarina taiwanensis</name>
    <dbReference type="NCBI Taxonomy" id="946228"/>
    <lineage>
        <taxon>Bacteria</taxon>
        <taxon>Pseudomonadati</taxon>
        <taxon>Pseudomonadota</taxon>
        <taxon>Gammaproteobacteria</taxon>
        <taxon>Alteromonadales</taxon>
        <taxon>Idiomarinaceae</taxon>
        <taxon>Aliidiomarina</taxon>
    </lineage>
</organism>
<name>A0A432X7D9_9GAMM</name>
<dbReference type="GO" id="GO:0005829">
    <property type="term" value="C:cytosol"/>
    <property type="evidence" value="ECO:0007669"/>
    <property type="project" value="TreeGrafter"/>
</dbReference>
<dbReference type="Proteomes" id="UP000286976">
    <property type="component" value="Unassembled WGS sequence"/>
</dbReference>
<evidence type="ECO:0000313" key="2">
    <source>
        <dbReference type="Proteomes" id="UP000286976"/>
    </source>
</evidence>
<dbReference type="AlphaFoldDB" id="A0A432X7D9"/>
<dbReference type="GO" id="GO:0008967">
    <property type="term" value="F:phosphoglycolate phosphatase activity"/>
    <property type="evidence" value="ECO:0007669"/>
    <property type="project" value="TreeGrafter"/>
</dbReference>
<dbReference type="NCBIfam" id="TIGR01509">
    <property type="entry name" value="HAD-SF-IA-v3"/>
    <property type="match status" value="1"/>
</dbReference>
<keyword evidence="2" id="KW-1185">Reference proteome</keyword>
<gene>
    <name evidence="1" type="ORF">CWE15_05030</name>
</gene>
<dbReference type="GO" id="GO:0006281">
    <property type="term" value="P:DNA repair"/>
    <property type="evidence" value="ECO:0007669"/>
    <property type="project" value="TreeGrafter"/>
</dbReference>
<accession>A0A432X7D9</accession>
<dbReference type="PANTHER" id="PTHR43434">
    <property type="entry name" value="PHOSPHOGLYCOLATE PHOSPHATASE"/>
    <property type="match status" value="1"/>
</dbReference>
<dbReference type="OrthoDB" id="9773910at2"/>
<reference evidence="1 2" key="1">
    <citation type="journal article" date="2011" name="Front. Microbiol.">
        <title>Genomic signatures of strain selection and enhancement in Bacillus atrophaeus var. globigii, a historical biowarfare simulant.</title>
        <authorList>
            <person name="Gibbons H.S."/>
            <person name="Broomall S.M."/>
            <person name="McNew L.A."/>
            <person name="Daligault H."/>
            <person name="Chapman C."/>
            <person name="Bruce D."/>
            <person name="Karavis M."/>
            <person name="Krepps M."/>
            <person name="McGregor P.A."/>
            <person name="Hong C."/>
            <person name="Park K.H."/>
            <person name="Akmal A."/>
            <person name="Feldman A."/>
            <person name="Lin J.S."/>
            <person name="Chang W.E."/>
            <person name="Higgs B.W."/>
            <person name="Demirev P."/>
            <person name="Lindquist J."/>
            <person name="Liem A."/>
            <person name="Fochler E."/>
            <person name="Read T.D."/>
            <person name="Tapia R."/>
            <person name="Johnson S."/>
            <person name="Bishop-Lilly K.A."/>
            <person name="Detter C."/>
            <person name="Han C."/>
            <person name="Sozhamannan S."/>
            <person name="Rosenzweig C.N."/>
            <person name="Skowronski E.W."/>
        </authorList>
    </citation>
    <scope>NUCLEOTIDE SEQUENCE [LARGE SCALE GENOMIC DNA]</scope>
    <source>
        <strain evidence="1 2">AIT1</strain>
    </source>
</reference>
<dbReference type="InterPro" id="IPR006439">
    <property type="entry name" value="HAD-SF_hydro_IA"/>
</dbReference>
<dbReference type="SFLD" id="SFLDG01129">
    <property type="entry name" value="C1.5:_HAD__Beta-PGM__Phosphata"/>
    <property type="match status" value="1"/>
</dbReference>
<dbReference type="NCBIfam" id="NF011564">
    <property type="entry name" value="PRK14988.1"/>
    <property type="match status" value="1"/>
</dbReference>
<dbReference type="EMBL" id="PIPQ01000002">
    <property type="protein sequence ID" value="RUO42773.1"/>
    <property type="molecule type" value="Genomic_DNA"/>
</dbReference>
<dbReference type="PANTHER" id="PTHR43434:SF3">
    <property type="entry name" value="GMP_IMP NUCLEOTIDASE YRFG"/>
    <property type="match status" value="1"/>
</dbReference>